<protein>
    <recommendedName>
        <fullName evidence="4">Apple domain-containing protein</fullName>
    </recommendedName>
</protein>
<feature type="chain" id="PRO_5018218577" description="Apple domain-containing protein" evidence="1">
    <location>
        <begin position="20"/>
        <end position="528"/>
    </location>
</feature>
<feature type="signal peptide" evidence="1">
    <location>
        <begin position="1"/>
        <end position="19"/>
    </location>
</feature>
<dbReference type="Proteomes" id="UP000276133">
    <property type="component" value="Unassembled WGS sequence"/>
</dbReference>
<keyword evidence="1" id="KW-0732">Signal</keyword>
<gene>
    <name evidence="2" type="ORF">BpHYR1_014933</name>
</gene>
<comment type="caution">
    <text evidence="2">The sequence shown here is derived from an EMBL/GenBank/DDBJ whole genome shotgun (WGS) entry which is preliminary data.</text>
</comment>
<reference evidence="2 3" key="1">
    <citation type="journal article" date="2018" name="Sci. Rep.">
        <title>Genomic signatures of local adaptation to the degree of environmental predictability in rotifers.</title>
        <authorList>
            <person name="Franch-Gras L."/>
            <person name="Hahn C."/>
            <person name="Garcia-Roger E.M."/>
            <person name="Carmona M.J."/>
            <person name="Serra M."/>
            <person name="Gomez A."/>
        </authorList>
    </citation>
    <scope>NUCLEOTIDE SEQUENCE [LARGE SCALE GENOMIC DNA]</scope>
    <source>
        <strain evidence="2">HYR1</strain>
    </source>
</reference>
<evidence type="ECO:0000313" key="3">
    <source>
        <dbReference type="Proteomes" id="UP000276133"/>
    </source>
</evidence>
<proteinExistence type="predicted"/>
<evidence type="ECO:0008006" key="4">
    <source>
        <dbReference type="Google" id="ProtNLM"/>
    </source>
</evidence>
<evidence type="ECO:0000256" key="1">
    <source>
        <dbReference type="SAM" id="SignalP"/>
    </source>
</evidence>
<dbReference type="AlphaFoldDB" id="A0A3M7SBV6"/>
<keyword evidence="3" id="KW-1185">Reference proteome</keyword>
<sequence length="528" mass="61521">MNYFGFLFLINLVVLCAKTENYTIRLQKQKRDACNDQAISIVSQSVLSIVESISKGGNLLGLGSNFVGLLSSVYGFNSPTTCELNQKLNLILWKLDEITKEIKNTVECSNIKQDFRNNILKKSTHLISLFIQHHKTPFKEESKKNIIETCLDKTEGISKLLSSFNIILQDDLVIDEFKSCYEYKKNGIDKWAQNIRKFTLVFVSLVRGCEDAYGYETDFDPDAFIQDIEKRINFHMEFTLIESFVNDQGPNGIYQSILSVLKKNTDPYSNLNELEDSYGFFEWGVIRYSDEMHGSYRRSTDYKYNTIPYLYKNGEIRWSESEYRSIIQIIKYKPVFYGELRFKNKDELKKSAVVYWSFKYGLDGAHSFENFCAHPKQLSYSSRKFGILKFVCLQSWNDLTDLNCMYSIDSKTSLHLRHTYYCSTFSTNNFLKEKPVMSSLSNFAINFPAKSQKNQILMTNSLNLDTRLYGHYKEINETSARKCRNACLNDNQCIASTFTKLDWTYPCFLYKNGYRKGDDKDWISYIKN</sequence>
<evidence type="ECO:0000313" key="2">
    <source>
        <dbReference type="EMBL" id="RNA33271.1"/>
    </source>
</evidence>
<organism evidence="2 3">
    <name type="scientific">Brachionus plicatilis</name>
    <name type="common">Marine rotifer</name>
    <name type="synonym">Brachionus muelleri</name>
    <dbReference type="NCBI Taxonomy" id="10195"/>
    <lineage>
        <taxon>Eukaryota</taxon>
        <taxon>Metazoa</taxon>
        <taxon>Spiralia</taxon>
        <taxon>Gnathifera</taxon>
        <taxon>Rotifera</taxon>
        <taxon>Eurotatoria</taxon>
        <taxon>Monogononta</taxon>
        <taxon>Pseudotrocha</taxon>
        <taxon>Ploima</taxon>
        <taxon>Brachionidae</taxon>
        <taxon>Brachionus</taxon>
    </lineage>
</organism>
<accession>A0A3M7SBV6</accession>
<name>A0A3M7SBV6_BRAPC</name>
<dbReference type="EMBL" id="REGN01001662">
    <property type="protein sequence ID" value="RNA33271.1"/>
    <property type="molecule type" value="Genomic_DNA"/>
</dbReference>
<dbReference type="OrthoDB" id="10014653at2759"/>